<dbReference type="Gene3D" id="1.10.10.10">
    <property type="entry name" value="Winged helix-like DNA-binding domain superfamily/Winged helix DNA-binding domain"/>
    <property type="match status" value="1"/>
</dbReference>
<proteinExistence type="predicted"/>
<dbReference type="GO" id="GO:0003677">
    <property type="term" value="F:DNA binding"/>
    <property type="evidence" value="ECO:0007669"/>
    <property type="project" value="UniProtKB-KW"/>
</dbReference>
<dbReference type="InterPro" id="IPR046348">
    <property type="entry name" value="SIS_dom_sf"/>
</dbReference>
<dbReference type="GO" id="GO:0003700">
    <property type="term" value="F:DNA-binding transcription factor activity"/>
    <property type="evidence" value="ECO:0007669"/>
    <property type="project" value="InterPro"/>
</dbReference>
<dbReference type="InterPro" id="IPR036388">
    <property type="entry name" value="WH-like_DNA-bd_sf"/>
</dbReference>
<feature type="domain" description="SIS" evidence="5">
    <location>
        <begin position="130"/>
        <end position="270"/>
    </location>
</feature>
<dbReference type="STRING" id="1963862.B4O97_09780"/>
<dbReference type="Pfam" id="PF01418">
    <property type="entry name" value="HTH_6"/>
    <property type="match status" value="1"/>
</dbReference>
<dbReference type="InterPro" id="IPR009057">
    <property type="entry name" value="Homeodomain-like_sf"/>
</dbReference>
<dbReference type="Gene3D" id="3.40.50.10490">
    <property type="entry name" value="Glucose-6-phosphate isomerase like protein, domain 1"/>
    <property type="match status" value="1"/>
</dbReference>
<dbReference type="PANTHER" id="PTHR30514">
    <property type="entry name" value="GLUCOKINASE"/>
    <property type="match status" value="1"/>
</dbReference>
<organism evidence="6 7">
    <name type="scientific">Marispirochaeta aestuarii</name>
    <dbReference type="NCBI Taxonomy" id="1963862"/>
    <lineage>
        <taxon>Bacteria</taxon>
        <taxon>Pseudomonadati</taxon>
        <taxon>Spirochaetota</taxon>
        <taxon>Spirochaetia</taxon>
        <taxon>Spirochaetales</taxon>
        <taxon>Spirochaetaceae</taxon>
        <taxon>Marispirochaeta</taxon>
    </lineage>
</organism>
<keyword evidence="1" id="KW-0805">Transcription regulation</keyword>
<dbReference type="PANTHER" id="PTHR30514:SF1">
    <property type="entry name" value="HTH-TYPE TRANSCRIPTIONAL REGULATOR HEXR-RELATED"/>
    <property type="match status" value="1"/>
</dbReference>
<dbReference type="SUPFAM" id="SSF53697">
    <property type="entry name" value="SIS domain"/>
    <property type="match status" value="1"/>
</dbReference>
<dbReference type="Pfam" id="PF01380">
    <property type="entry name" value="SIS"/>
    <property type="match status" value="1"/>
</dbReference>
<dbReference type="InterPro" id="IPR035472">
    <property type="entry name" value="RpiR-like_SIS"/>
</dbReference>
<evidence type="ECO:0000259" key="4">
    <source>
        <dbReference type="PROSITE" id="PS51071"/>
    </source>
</evidence>
<dbReference type="GO" id="GO:0097367">
    <property type="term" value="F:carbohydrate derivative binding"/>
    <property type="evidence" value="ECO:0007669"/>
    <property type="project" value="InterPro"/>
</dbReference>
<dbReference type="RefSeq" id="WP_083050434.1">
    <property type="nucleotide sequence ID" value="NZ_MWQY01000009.1"/>
</dbReference>
<dbReference type="PROSITE" id="PS51071">
    <property type="entry name" value="HTH_RPIR"/>
    <property type="match status" value="1"/>
</dbReference>
<keyword evidence="2" id="KW-0238">DNA-binding</keyword>
<gene>
    <name evidence="6" type="ORF">B4O97_09780</name>
</gene>
<dbReference type="OrthoDB" id="3684496at2"/>
<evidence type="ECO:0008006" key="8">
    <source>
        <dbReference type="Google" id="ProtNLM"/>
    </source>
</evidence>
<dbReference type="SUPFAM" id="SSF46689">
    <property type="entry name" value="Homeodomain-like"/>
    <property type="match status" value="1"/>
</dbReference>
<evidence type="ECO:0000256" key="3">
    <source>
        <dbReference type="ARBA" id="ARBA00023163"/>
    </source>
</evidence>
<keyword evidence="3" id="KW-0804">Transcription</keyword>
<dbReference type="PROSITE" id="PS51464">
    <property type="entry name" value="SIS"/>
    <property type="match status" value="1"/>
</dbReference>
<dbReference type="Proteomes" id="UP000192343">
    <property type="component" value="Unassembled WGS sequence"/>
</dbReference>
<name>A0A1Y1RYE8_9SPIO</name>
<dbReference type="EMBL" id="MWQY01000009">
    <property type="protein sequence ID" value="ORC35450.1"/>
    <property type="molecule type" value="Genomic_DNA"/>
</dbReference>
<keyword evidence="7" id="KW-1185">Reference proteome</keyword>
<sequence>MENEKRKAIDIPSSIRRNYHSLSEVQRKIADYVLKNSDRAMYLSITDLATTCGTSETTIMRFLRKIGFASYQVFRVQLAQGLQEETPKYAWSDIESDDSVGSIKEKVVSSTVAAVEDIRSLISDRDLESFAGKVLNASRLFIFGVGSSAYIAGDLFHKLIRLGLSAAVCHDPHIMAIHSAQAKRGDLFIFVSHSGESEVLLDCCRMVLEQGGESLAITSYPHSTLSELTSIQLLSSTNEMNYRPDAMTSRILQLVIIDLLTIVLTFKLGNRGIEAIAGSQIAVARQKR</sequence>
<feature type="domain" description="HTH rpiR-type" evidence="4">
    <location>
        <begin position="9"/>
        <end position="85"/>
    </location>
</feature>
<reference evidence="6 7" key="1">
    <citation type="submission" date="2017-03" db="EMBL/GenBank/DDBJ databases">
        <title>Draft Genome sequence of Marispirochaeta sp. strain JC444.</title>
        <authorList>
            <person name="Shivani Y."/>
            <person name="Subhash Y."/>
            <person name="Sasikala C."/>
            <person name="Ramana C."/>
        </authorList>
    </citation>
    <scope>NUCLEOTIDE SEQUENCE [LARGE SCALE GENOMIC DNA]</scope>
    <source>
        <strain evidence="6 7">JC444</strain>
    </source>
</reference>
<dbReference type="GO" id="GO:1901135">
    <property type="term" value="P:carbohydrate derivative metabolic process"/>
    <property type="evidence" value="ECO:0007669"/>
    <property type="project" value="InterPro"/>
</dbReference>
<evidence type="ECO:0000313" key="6">
    <source>
        <dbReference type="EMBL" id="ORC35450.1"/>
    </source>
</evidence>
<dbReference type="CDD" id="cd05013">
    <property type="entry name" value="SIS_RpiR"/>
    <property type="match status" value="1"/>
</dbReference>
<comment type="caution">
    <text evidence="6">The sequence shown here is derived from an EMBL/GenBank/DDBJ whole genome shotgun (WGS) entry which is preliminary data.</text>
</comment>
<evidence type="ECO:0000256" key="1">
    <source>
        <dbReference type="ARBA" id="ARBA00023015"/>
    </source>
</evidence>
<accession>A0A1Y1RYE8</accession>
<dbReference type="InterPro" id="IPR001347">
    <property type="entry name" value="SIS_dom"/>
</dbReference>
<evidence type="ECO:0000256" key="2">
    <source>
        <dbReference type="ARBA" id="ARBA00023125"/>
    </source>
</evidence>
<evidence type="ECO:0000313" key="7">
    <source>
        <dbReference type="Proteomes" id="UP000192343"/>
    </source>
</evidence>
<protein>
    <recommendedName>
        <fullName evidence="8">RpiR family transcriptional regulator</fullName>
    </recommendedName>
</protein>
<evidence type="ECO:0000259" key="5">
    <source>
        <dbReference type="PROSITE" id="PS51464"/>
    </source>
</evidence>
<dbReference type="InterPro" id="IPR047640">
    <property type="entry name" value="RpiR-like"/>
</dbReference>
<dbReference type="AlphaFoldDB" id="A0A1Y1RYE8"/>
<dbReference type="InterPro" id="IPR000281">
    <property type="entry name" value="HTH_RpiR"/>
</dbReference>